<proteinExistence type="predicted"/>
<name>A0ACC0A1N6_CATRO</name>
<organism evidence="1 2">
    <name type="scientific">Catharanthus roseus</name>
    <name type="common">Madagascar periwinkle</name>
    <name type="synonym">Vinca rosea</name>
    <dbReference type="NCBI Taxonomy" id="4058"/>
    <lineage>
        <taxon>Eukaryota</taxon>
        <taxon>Viridiplantae</taxon>
        <taxon>Streptophyta</taxon>
        <taxon>Embryophyta</taxon>
        <taxon>Tracheophyta</taxon>
        <taxon>Spermatophyta</taxon>
        <taxon>Magnoliopsida</taxon>
        <taxon>eudicotyledons</taxon>
        <taxon>Gunneridae</taxon>
        <taxon>Pentapetalae</taxon>
        <taxon>asterids</taxon>
        <taxon>lamiids</taxon>
        <taxon>Gentianales</taxon>
        <taxon>Apocynaceae</taxon>
        <taxon>Rauvolfioideae</taxon>
        <taxon>Vinceae</taxon>
        <taxon>Catharanthinae</taxon>
        <taxon>Catharanthus</taxon>
    </lineage>
</organism>
<comment type="caution">
    <text evidence="1">The sequence shown here is derived from an EMBL/GenBank/DDBJ whole genome shotgun (WGS) entry which is preliminary data.</text>
</comment>
<accession>A0ACC0A1N6</accession>
<evidence type="ECO:0000313" key="1">
    <source>
        <dbReference type="EMBL" id="KAI5653303.1"/>
    </source>
</evidence>
<keyword evidence="2" id="KW-1185">Reference proteome</keyword>
<dbReference type="EMBL" id="CM044707">
    <property type="protein sequence ID" value="KAI5653303.1"/>
    <property type="molecule type" value="Genomic_DNA"/>
</dbReference>
<gene>
    <name evidence="1" type="ORF">M9H77_30490</name>
</gene>
<sequence>MHYDSYTGGGTNPSKGLIGHRYPQCEAKNATFPEAANSKLENFPYKPNLGSTEKGTPTPVYKENLSSVASSALTTIHHLSSILGANMAAYLSRHSVPHLIHNVPPVYPMHHSTHLPANSLNREKSPMTPYSQIMSQTKVNPHQLSHTTFVIGPKAKYISASNLTMQIDSSNEQHCSFAPTQHHPPSLLNSSYPLPPPPLLTCKKPESIGYHPPLILLSLPPGL</sequence>
<reference evidence="2" key="1">
    <citation type="journal article" date="2023" name="Nat. Plants">
        <title>Single-cell RNA sequencing provides a high-resolution roadmap for understanding the multicellular compartmentation of specialized metabolism.</title>
        <authorList>
            <person name="Sun S."/>
            <person name="Shen X."/>
            <person name="Li Y."/>
            <person name="Li Y."/>
            <person name="Wang S."/>
            <person name="Li R."/>
            <person name="Zhang H."/>
            <person name="Shen G."/>
            <person name="Guo B."/>
            <person name="Wei J."/>
            <person name="Xu J."/>
            <person name="St-Pierre B."/>
            <person name="Chen S."/>
            <person name="Sun C."/>
        </authorList>
    </citation>
    <scope>NUCLEOTIDE SEQUENCE [LARGE SCALE GENOMIC DNA]</scope>
</reference>
<dbReference type="Proteomes" id="UP001060085">
    <property type="component" value="Linkage Group LG07"/>
</dbReference>
<protein>
    <submittedName>
        <fullName evidence="1">Uncharacterized protein</fullName>
    </submittedName>
</protein>
<evidence type="ECO:0000313" key="2">
    <source>
        <dbReference type="Proteomes" id="UP001060085"/>
    </source>
</evidence>